<dbReference type="RefSeq" id="WP_005671731.1">
    <property type="nucleotide sequence ID" value="NZ_CP146288.1"/>
</dbReference>
<dbReference type="EMBL" id="AEQP01000001">
    <property type="protein sequence ID" value="EFV95870.1"/>
    <property type="molecule type" value="Genomic_DNA"/>
</dbReference>
<evidence type="ECO:0000256" key="1">
    <source>
        <dbReference type="SAM" id="MobiDB-lite"/>
    </source>
</evidence>
<feature type="region of interest" description="Disordered" evidence="1">
    <location>
        <begin position="92"/>
        <end position="111"/>
    </location>
</feature>
<protein>
    <submittedName>
        <fullName evidence="2">Uncharacterized protein</fullName>
    </submittedName>
</protein>
<comment type="caution">
    <text evidence="2">The sequence shown here is derived from an EMBL/GenBank/DDBJ whole genome shotgun (WGS) entry which is preliminary data.</text>
</comment>
<dbReference type="SUPFAM" id="SSF47413">
    <property type="entry name" value="lambda repressor-like DNA-binding domains"/>
    <property type="match status" value="1"/>
</dbReference>
<gene>
    <name evidence="2" type="ORF">HMPREF0551_0053</name>
</gene>
<name>E7RU87_9BURK</name>
<evidence type="ECO:0000313" key="2">
    <source>
        <dbReference type="EMBL" id="EFV95870.1"/>
    </source>
</evidence>
<reference evidence="2 3" key="1">
    <citation type="submission" date="2010-12" db="EMBL/GenBank/DDBJ databases">
        <authorList>
            <person name="Muzny D."/>
            <person name="Qin X."/>
            <person name="Deng J."/>
            <person name="Jiang H."/>
            <person name="Liu Y."/>
            <person name="Qu J."/>
            <person name="Song X.-Z."/>
            <person name="Zhang L."/>
            <person name="Thornton R."/>
            <person name="Coyle M."/>
            <person name="Francisco L."/>
            <person name="Jackson L."/>
            <person name="Javaid M."/>
            <person name="Korchina V."/>
            <person name="Kovar C."/>
            <person name="Mata R."/>
            <person name="Mathew T."/>
            <person name="Ngo R."/>
            <person name="Nguyen L."/>
            <person name="Nguyen N."/>
            <person name="Okwuonu G."/>
            <person name="Ongeri F."/>
            <person name="Pham C."/>
            <person name="Simmons D."/>
            <person name="Wilczek-Boney K."/>
            <person name="Hale W."/>
            <person name="Jakkamsetti A."/>
            <person name="Pham P."/>
            <person name="Ruth R."/>
            <person name="San Lucas F."/>
            <person name="Warren J."/>
            <person name="Zhang J."/>
            <person name="Zhao Z."/>
            <person name="Zhou C."/>
            <person name="Zhu D."/>
            <person name="Lee S."/>
            <person name="Bess C."/>
            <person name="Blankenburg K."/>
            <person name="Forbes L."/>
            <person name="Fu Q."/>
            <person name="Gubbala S."/>
            <person name="Hirani K."/>
            <person name="Jayaseelan J.C."/>
            <person name="Lara F."/>
            <person name="Munidasa M."/>
            <person name="Palculict T."/>
            <person name="Patil S."/>
            <person name="Pu L.-L."/>
            <person name="Saada N."/>
            <person name="Tang L."/>
            <person name="Weissenberger G."/>
            <person name="Zhu Y."/>
            <person name="Hemphill L."/>
            <person name="Shang Y."/>
            <person name="Youmans B."/>
            <person name="Ayvaz T."/>
            <person name="Ross M."/>
            <person name="Santibanez J."/>
            <person name="Aqrawi P."/>
            <person name="Gross S."/>
            <person name="Joshi V."/>
            <person name="Fowler G."/>
            <person name="Nazareth L."/>
            <person name="Reid J."/>
            <person name="Worley K."/>
            <person name="Petrosino J."/>
            <person name="Highlander S."/>
            <person name="Gibbs R."/>
        </authorList>
    </citation>
    <scope>NUCLEOTIDE SEQUENCE [LARGE SCALE GENOMIC DNA]</scope>
    <source>
        <strain evidence="2 3">ATCC 51599</strain>
    </source>
</reference>
<proteinExistence type="predicted"/>
<evidence type="ECO:0000313" key="3">
    <source>
        <dbReference type="Proteomes" id="UP000011021"/>
    </source>
</evidence>
<organism evidence="2 3">
    <name type="scientific">Lautropia mirabilis ATCC 51599</name>
    <dbReference type="NCBI Taxonomy" id="887898"/>
    <lineage>
        <taxon>Bacteria</taxon>
        <taxon>Pseudomonadati</taxon>
        <taxon>Pseudomonadota</taxon>
        <taxon>Betaproteobacteria</taxon>
        <taxon>Burkholderiales</taxon>
        <taxon>Burkholderiaceae</taxon>
        <taxon>Lautropia</taxon>
    </lineage>
</organism>
<dbReference type="InterPro" id="IPR001387">
    <property type="entry name" value="Cro/C1-type_HTH"/>
</dbReference>
<keyword evidence="3" id="KW-1185">Reference proteome</keyword>
<dbReference type="HOGENOM" id="CLU_1989837_0_0_4"/>
<dbReference type="AlphaFoldDB" id="E7RU87"/>
<dbReference type="GO" id="GO:0003677">
    <property type="term" value="F:DNA binding"/>
    <property type="evidence" value="ECO:0007669"/>
    <property type="project" value="InterPro"/>
</dbReference>
<dbReference type="Proteomes" id="UP000011021">
    <property type="component" value="Unassembled WGS sequence"/>
</dbReference>
<dbReference type="InterPro" id="IPR010982">
    <property type="entry name" value="Lambda_DNA-bd_dom_sf"/>
</dbReference>
<accession>E7RU87</accession>
<dbReference type="CDD" id="cd00093">
    <property type="entry name" value="HTH_XRE"/>
    <property type="match status" value="1"/>
</dbReference>
<dbReference type="Gene3D" id="1.10.260.40">
    <property type="entry name" value="lambda repressor-like DNA-binding domains"/>
    <property type="match status" value="1"/>
</dbReference>
<sequence length="125" mass="13810">MSTPRSPHNADVLAHLGQQLRQIREAAGRSQGGLRHYRQGQPRPLRQATVSHIENGHDVTLDSFISYVSALGLEIALVPVGQAALIQQNLRGRGRLPPQNPAHEPDEDFGPMDLMTRYAYLADPE</sequence>